<accession>A0A9P6DIR6</accession>
<evidence type="ECO:0000313" key="2">
    <source>
        <dbReference type="EMBL" id="KAF9498235.1"/>
    </source>
</evidence>
<reference evidence="2" key="1">
    <citation type="submission" date="2020-11" db="EMBL/GenBank/DDBJ databases">
        <authorList>
            <consortium name="DOE Joint Genome Institute"/>
            <person name="Ahrendt S."/>
            <person name="Riley R."/>
            <person name="Andreopoulos W."/>
            <person name="Labutti K."/>
            <person name="Pangilinan J."/>
            <person name="Ruiz-Duenas F.J."/>
            <person name="Barrasa J.M."/>
            <person name="Sanchez-Garcia M."/>
            <person name="Camarero S."/>
            <person name="Miyauchi S."/>
            <person name="Serrano A."/>
            <person name="Linde D."/>
            <person name="Babiker R."/>
            <person name="Drula E."/>
            <person name="Ayuso-Fernandez I."/>
            <person name="Pacheco R."/>
            <person name="Padilla G."/>
            <person name="Ferreira P."/>
            <person name="Barriuso J."/>
            <person name="Kellner H."/>
            <person name="Castanera R."/>
            <person name="Alfaro M."/>
            <person name="Ramirez L."/>
            <person name="Pisabarro A.G."/>
            <person name="Kuo A."/>
            <person name="Tritt A."/>
            <person name="Lipzen A."/>
            <person name="He G."/>
            <person name="Yan M."/>
            <person name="Ng V."/>
            <person name="Cullen D."/>
            <person name="Martin F."/>
            <person name="Rosso M.-N."/>
            <person name="Henrissat B."/>
            <person name="Hibbett D."/>
            <person name="Martinez A.T."/>
            <person name="Grigoriev I.V."/>
        </authorList>
    </citation>
    <scope>NUCLEOTIDE SEQUENCE</scope>
    <source>
        <strain evidence="2">ATCC 90797</strain>
    </source>
</reference>
<sequence>MCFREQQRASLRPHACNYFLALVSAISYSLPLATLQRGVYNTRLIGRLQHAMGNYAGALQVSDDHPIAEVVYR</sequence>
<dbReference type="AlphaFoldDB" id="A0A9P6DIR6"/>
<proteinExistence type="predicted"/>
<evidence type="ECO:0000313" key="3">
    <source>
        <dbReference type="Proteomes" id="UP000807025"/>
    </source>
</evidence>
<name>A0A9P6DIR6_PLEER</name>
<evidence type="ECO:0000256" key="1">
    <source>
        <dbReference type="SAM" id="Phobius"/>
    </source>
</evidence>
<dbReference type="Proteomes" id="UP000807025">
    <property type="component" value="Unassembled WGS sequence"/>
</dbReference>
<keyword evidence="3" id="KW-1185">Reference proteome</keyword>
<keyword evidence="1" id="KW-0812">Transmembrane</keyword>
<keyword evidence="1" id="KW-0472">Membrane</keyword>
<feature type="transmembrane region" description="Helical" evidence="1">
    <location>
        <begin position="18"/>
        <end position="35"/>
    </location>
</feature>
<gene>
    <name evidence="2" type="ORF">BDN71DRAFT_1443536</name>
</gene>
<dbReference type="EMBL" id="MU154538">
    <property type="protein sequence ID" value="KAF9498235.1"/>
    <property type="molecule type" value="Genomic_DNA"/>
</dbReference>
<organism evidence="2 3">
    <name type="scientific">Pleurotus eryngii</name>
    <name type="common">Boletus of the steppes</name>
    <dbReference type="NCBI Taxonomy" id="5323"/>
    <lineage>
        <taxon>Eukaryota</taxon>
        <taxon>Fungi</taxon>
        <taxon>Dikarya</taxon>
        <taxon>Basidiomycota</taxon>
        <taxon>Agaricomycotina</taxon>
        <taxon>Agaricomycetes</taxon>
        <taxon>Agaricomycetidae</taxon>
        <taxon>Agaricales</taxon>
        <taxon>Pleurotineae</taxon>
        <taxon>Pleurotaceae</taxon>
        <taxon>Pleurotus</taxon>
    </lineage>
</organism>
<keyword evidence="1" id="KW-1133">Transmembrane helix</keyword>
<protein>
    <submittedName>
        <fullName evidence="2">Uncharacterized protein</fullName>
    </submittedName>
</protein>
<comment type="caution">
    <text evidence="2">The sequence shown here is derived from an EMBL/GenBank/DDBJ whole genome shotgun (WGS) entry which is preliminary data.</text>
</comment>